<keyword evidence="7" id="KW-0862">Zinc</keyword>
<dbReference type="GO" id="GO:1900376">
    <property type="term" value="P:regulation of secondary metabolite biosynthetic process"/>
    <property type="evidence" value="ECO:0007669"/>
    <property type="project" value="TreeGrafter"/>
</dbReference>
<evidence type="ECO:0000256" key="10">
    <source>
        <dbReference type="ARBA" id="ARBA00023163"/>
    </source>
</evidence>
<evidence type="ECO:0000256" key="8">
    <source>
        <dbReference type="ARBA" id="ARBA00023015"/>
    </source>
</evidence>
<evidence type="ECO:0000256" key="7">
    <source>
        <dbReference type="ARBA" id="ARBA00022833"/>
    </source>
</evidence>
<dbReference type="GO" id="GO:0008270">
    <property type="term" value="F:zinc ion binding"/>
    <property type="evidence" value="ECO:0007669"/>
    <property type="project" value="TreeGrafter"/>
</dbReference>
<dbReference type="PANTHER" id="PTHR33202:SF2">
    <property type="entry name" value="FERRIC UPTAKE REGULATION PROTEIN"/>
    <property type="match status" value="1"/>
</dbReference>
<dbReference type="InterPro" id="IPR036388">
    <property type="entry name" value="WH-like_DNA-bd_sf"/>
</dbReference>
<reference evidence="11" key="1">
    <citation type="submission" date="2018-06" db="EMBL/GenBank/DDBJ databases">
        <authorList>
            <person name="Zhirakovskaya E."/>
        </authorList>
    </citation>
    <scope>NUCLEOTIDE SEQUENCE</scope>
</reference>
<evidence type="ECO:0000313" key="11">
    <source>
        <dbReference type="EMBL" id="VAX37076.1"/>
    </source>
</evidence>
<name>A0A3B1D2F7_9ZZZZ</name>
<dbReference type="InterPro" id="IPR002481">
    <property type="entry name" value="FUR"/>
</dbReference>
<dbReference type="GO" id="GO:0000976">
    <property type="term" value="F:transcription cis-regulatory region binding"/>
    <property type="evidence" value="ECO:0007669"/>
    <property type="project" value="TreeGrafter"/>
</dbReference>
<sequence>MKQKILKEKLRFQEYLDKRKIKFTHGRQVVFDEIMQAHGHFSIEEFIKQCKNNKRQVSRATIYRTLRELLEACVIRETAYGEKHNHYEHLYDEEPHHHARCLRCSGVIEFPEMHEDRIYNTFLENKGFEILGHEMHFYGLCKNCK</sequence>
<evidence type="ECO:0000256" key="4">
    <source>
        <dbReference type="ARBA" id="ARBA00022490"/>
    </source>
</evidence>
<evidence type="ECO:0008006" key="12">
    <source>
        <dbReference type="Google" id="ProtNLM"/>
    </source>
</evidence>
<gene>
    <name evidence="11" type="ORF">MNBD_UNCLBAC01-1597</name>
</gene>
<dbReference type="GO" id="GO:0005829">
    <property type="term" value="C:cytosol"/>
    <property type="evidence" value="ECO:0007669"/>
    <property type="project" value="TreeGrafter"/>
</dbReference>
<dbReference type="AlphaFoldDB" id="A0A3B1D2F7"/>
<accession>A0A3B1D2F7</accession>
<dbReference type="PANTHER" id="PTHR33202">
    <property type="entry name" value="ZINC UPTAKE REGULATION PROTEIN"/>
    <property type="match status" value="1"/>
</dbReference>
<keyword evidence="4" id="KW-0963">Cytoplasm</keyword>
<comment type="subcellular location">
    <subcellularLocation>
        <location evidence="1">Cytoplasm</location>
    </subcellularLocation>
</comment>
<keyword evidence="6" id="KW-0479">Metal-binding</keyword>
<evidence type="ECO:0000256" key="1">
    <source>
        <dbReference type="ARBA" id="ARBA00004496"/>
    </source>
</evidence>
<organism evidence="11">
    <name type="scientific">hydrothermal vent metagenome</name>
    <dbReference type="NCBI Taxonomy" id="652676"/>
    <lineage>
        <taxon>unclassified sequences</taxon>
        <taxon>metagenomes</taxon>
        <taxon>ecological metagenomes</taxon>
    </lineage>
</organism>
<keyword evidence="10" id="KW-0804">Transcription</keyword>
<keyword evidence="5" id="KW-0678">Repressor</keyword>
<dbReference type="Gene3D" id="1.10.10.10">
    <property type="entry name" value="Winged helix-like DNA-binding domain superfamily/Winged helix DNA-binding domain"/>
    <property type="match status" value="1"/>
</dbReference>
<dbReference type="GO" id="GO:0045892">
    <property type="term" value="P:negative regulation of DNA-templated transcription"/>
    <property type="evidence" value="ECO:0007669"/>
    <property type="project" value="TreeGrafter"/>
</dbReference>
<dbReference type="Pfam" id="PF01475">
    <property type="entry name" value="FUR"/>
    <property type="match status" value="1"/>
</dbReference>
<evidence type="ECO:0000256" key="3">
    <source>
        <dbReference type="ARBA" id="ARBA00011738"/>
    </source>
</evidence>
<proteinExistence type="inferred from homology"/>
<dbReference type="GO" id="GO:0003700">
    <property type="term" value="F:DNA-binding transcription factor activity"/>
    <property type="evidence" value="ECO:0007669"/>
    <property type="project" value="InterPro"/>
</dbReference>
<evidence type="ECO:0000256" key="2">
    <source>
        <dbReference type="ARBA" id="ARBA00007957"/>
    </source>
</evidence>
<evidence type="ECO:0000256" key="6">
    <source>
        <dbReference type="ARBA" id="ARBA00022723"/>
    </source>
</evidence>
<dbReference type="InterPro" id="IPR043135">
    <property type="entry name" value="Fur_C"/>
</dbReference>
<dbReference type="Gene3D" id="3.30.1490.190">
    <property type="match status" value="1"/>
</dbReference>
<dbReference type="CDD" id="cd07153">
    <property type="entry name" value="Fur_like"/>
    <property type="match status" value="1"/>
</dbReference>
<evidence type="ECO:0000256" key="5">
    <source>
        <dbReference type="ARBA" id="ARBA00022491"/>
    </source>
</evidence>
<evidence type="ECO:0000256" key="9">
    <source>
        <dbReference type="ARBA" id="ARBA00023125"/>
    </source>
</evidence>
<comment type="similarity">
    <text evidence="2">Belongs to the Fur family.</text>
</comment>
<dbReference type="InterPro" id="IPR036390">
    <property type="entry name" value="WH_DNA-bd_sf"/>
</dbReference>
<comment type="subunit">
    <text evidence="3">Homodimer.</text>
</comment>
<keyword evidence="9" id="KW-0238">DNA-binding</keyword>
<dbReference type="SUPFAM" id="SSF46785">
    <property type="entry name" value="Winged helix' DNA-binding domain"/>
    <property type="match status" value="1"/>
</dbReference>
<keyword evidence="8" id="KW-0805">Transcription regulation</keyword>
<dbReference type="EMBL" id="UOGJ01000119">
    <property type="protein sequence ID" value="VAX37076.1"/>
    <property type="molecule type" value="Genomic_DNA"/>
</dbReference>
<protein>
    <recommendedName>
        <fullName evidence="12">Ferric uptake regulation protein FUR</fullName>
    </recommendedName>
</protein>